<feature type="compositionally biased region" description="Low complexity" evidence="1">
    <location>
        <begin position="116"/>
        <end position="138"/>
    </location>
</feature>
<evidence type="ECO:0000256" key="1">
    <source>
        <dbReference type="SAM" id="MobiDB-lite"/>
    </source>
</evidence>
<feature type="region of interest" description="Disordered" evidence="1">
    <location>
        <begin position="1"/>
        <end position="50"/>
    </location>
</feature>
<keyword evidence="3" id="KW-1185">Reference proteome</keyword>
<dbReference type="AlphaFoldDB" id="Q2W0K8"/>
<accession>Q2W0K8</accession>
<feature type="compositionally biased region" description="Low complexity" evidence="1">
    <location>
        <begin position="15"/>
        <end position="31"/>
    </location>
</feature>
<sequence length="138" mass="13979">MSTSIASDAPLRSPVAEAPHAAAHAAQPATVETKETASVTEPPRYTSPVVKVDSGTGLALLVVRDGDTGKEVEQYPSRHVVEEYKRNIPTAIEQPQSSAKASTPAPEDVKAPPAPVAAAPSAPAAPAAPAPSSGSVKI</sequence>
<organism evidence="2 3">
    <name type="scientific">Paramagnetospirillum magneticum (strain ATCC 700264 / AMB-1)</name>
    <name type="common">Magnetospirillum magneticum</name>
    <dbReference type="NCBI Taxonomy" id="342108"/>
    <lineage>
        <taxon>Bacteria</taxon>
        <taxon>Pseudomonadati</taxon>
        <taxon>Pseudomonadota</taxon>
        <taxon>Alphaproteobacteria</taxon>
        <taxon>Rhodospirillales</taxon>
        <taxon>Magnetospirillaceae</taxon>
        <taxon>Paramagnetospirillum</taxon>
    </lineage>
</organism>
<name>Q2W0K8_PARM1</name>
<dbReference type="HOGENOM" id="CLU_1852777_0_0_5"/>
<evidence type="ECO:0000313" key="3">
    <source>
        <dbReference type="Proteomes" id="UP000007058"/>
    </source>
</evidence>
<protein>
    <submittedName>
        <fullName evidence="2">Uncharacterized protein</fullName>
    </submittedName>
</protein>
<dbReference type="OrthoDB" id="7357346at2"/>
<dbReference type="RefSeq" id="WP_011386167.1">
    <property type="nucleotide sequence ID" value="NC_007626.1"/>
</dbReference>
<feature type="region of interest" description="Disordered" evidence="1">
    <location>
        <begin position="86"/>
        <end position="138"/>
    </location>
</feature>
<gene>
    <name evidence="2" type="ordered locus">amb3813</name>
</gene>
<evidence type="ECO:0000313" key="2">
    <source>
        <dbReference type="EMBL" id="BAE52617.1"/>
    </source>
</evidence>
<dbReference type="Proteomes" id="UP000007058">
    <property type="component" value="Chromosome"/>
</dbReference>
<dbReference type="KEGG" id="mag:amb3813"/>
<dbReference type="EMBL" id="AP007255">
    <property type="protein sequence ID" value="BAE52617.1"/>
    <property type="molecule type" value="Genomic_DNA"/>
</dbReference>
<reference evidence="2 3" key="1">
    <citation type="journal article" date="2005" name="DNA Res.">
        <title>Complete genome sequence of the facultative anaerobic magnetotactic bacterium Magnetospirillum sp. strain AMB-1.</title>
        <authorList>
            <person name="Matsunaga T."/>
            <person name="Okamura Y."/>
            <person name="Fukuda Y."/>
            <person name="Wahyudi A.T."/>
            <person name="Murase Y."/>
            <person name="Takeyama H."/>
        </authorList>
    </citation>
    <scope>NUCLEOTIDE SEQUENCE [LARGE SCALE GENOMIC DNA]</scope>
    <source>
        <strain evidence="3">ATCC 700264 / AMB-1</strain>
    </source>
</reference>
<proteinExistence type="predicted"/>